<dbReference type="NCBIfam" id="NF008168">
    <property type="entry name" value="PRK10917.2-2"/>
    <property type="match status" value="1"/>
</dbReference>
<evidence type="ECO:0000256" key="10">
    <source>
        <dbReference type="ARBA" id="ARBA00023204"/>
    </source>
</evidence>
<dbReference type="PROSITE" id="PS51194">
    <property type="entry name" value="HELICASE_CTER"/>
    <property type="match status" value="1"/>
</dbReference>
<evidence type="ECO:0000256" key="6">
    <source>
        <dbReference type="ARBA" id="ARBA00022806"/>
    </source>
</evidence>
<dbReference type="FunFam" id="3.40.50.300:FF:000715">
    <property type="entry name" value="ATP-dependent DNA helicase RecG"/>
    <property type="match status" value="1"/>
</dbReference>
<evidence type="ECO:0000259" key="17">
    <source>
        <dbReference type="PROSITE" id="PS51194"/>
    </source>
</evidence>
<dbReference type="SMART" id="SM00487">
    <property type="entry name" value="DEXDc"/>
    <property type="match status" value="1"/>
</dbReference>
<protein>
    <recommendedName>
        <fullName evidence="2 15">ATP-dependent DNA helicase RecG</fullName>
        <ecNumber evidence="13 15">5.6.2.4</ecNumber>
    </recommendedName>
</protein>
<dbReference type="PANTHER" id="PTHR47964">
    <property type="entry name" value="ATP-DEPENDENT DNA HELICASE HOMOLOG RECG, CHLOROPLASTIC"/>
    <property type="match status" value="1"/>
</dbReference>
<accession>A0A0M2KLN0</accession>
<proteinExistence type="inferred from homology"/>
<comment type="caution">
    <text evidence="18">The sequence shown here is derived from an EMBL/GenBank/DDBJ whole genome shotgun (WGS) entry which is preliminary data.</text>
</comment>
<evidence type="ECO:0000256" key="1">
    <source>
        <dbReference type="ARBA" id="ARBA00007504"/>
    </source>
</evidence>
<keyword evidence="19" id="KW-1185">Reference proteome</keyword>
<keyword evidence="8" id="KW-0238">DNA-binding</keyword>
<dbReference type="GO" id="GO:0016887">
    <property type="term" value="F:ATP hydrolysis activity"/>
    <property type="evidence" value="ECO:0007669"/>
    <property type="project" value="RHEA"/>
</dbReference>
<feature type="domain" description="Helicase ATP-binding" evidence="16">
    <location>
        <begin position="283"/>
        <end position="448"/>
    </location>
</feature>
<dbReference type="AlphaFoldDB" id="A0A0M2KLN0"/>
<evidence type="ECO:0000256" key="8">
    <source>
        <dbReference type="ARBA" id="ARBA00023125"/>
    </source>
</evidence>
<dbReference type="PATRIC" id="fig|65700.7.peg.4452"/>
<dbReference type="GO" id="GO:0005524">
    <property type="term" value="F:ATP binding"/>
    <property type="evidence" value="ECO:0007669"/>
    <property type="project" value="UniProtKB-KW"/>
</dbReference>
<keyword evidence="10 15" id="KW-0234">DNA repair</keyword>
<reference evidence="18 19" key="1">
    <citation type="submission" date="2015-01" db="EMBL/GenBank/DDBJ databases">
        <title>Erwinia tracheiphila.</title>
        <authorList>
            <person name="Shapiro L.R."/>
        </authorList>
    </citation>
    <scope>NUCLEOTIDE SEQUENCE [LARGE SCALE GENOMIC DNA]</scope>
    <source>
        <strain evidence="18 19">BuffGH</strain>
    </source>
</reference>
<dbReference type="CDD" id="cd17992">
    <property type="entry name" value="DEXHc_RecG"/>
    <property type="match status" value="1"/>
</dbReference>
<dbReference type="GO" id="GO:0043138">
    <property type="term" value="F:3'-5' DNA helicase activity"/>
    <property type="evidence" value="ECO:0007669"/>
    <property type="project" value="UniProtKB-EC"/>
</dbReference>
<evidence type="ECO:0000256" key="13">
    <source>
        <dbReference type="ARBA" id="ARBA00034808"/>
    </source>
</evidence>
<evidence type="ECO:0000256" key="4">
    <source>
        <dbReference type="ARBA" id="ARBA00022763"/>
    </source>
</evidence>
<dbReference type="CDD" id="cd18811">
    <property type="entry name" value="SF2_C_RecG"/>
    <property type="match status" value="1"/>
</dbReference>
<evidence type="ECO:0000256" key="2">
    <source>
        <dbReference type="ARBA" id="ARBA00017846"/>
    </source>
</evidence>
<keyword evidence="11" id="KW-0413">Isomerase</keyword>
<dbReference type="CDD" id="cd04488">
    <property type="entry name" value="RecG_wedge_OBF"/>
    <property type="match status" value="1"/>
</dbReference>
<dbReference type="SMART" id="SM00490">
    <property type="entry name" value="HELICc"/>
    <property type="match status" value="1"/>
</dbReference>
<evidence type="ECO:0000256" key="11">
    <source>
        <dbReference type="ARBA" id="ARBA00023235"/>
    </source>
</evidence>
<sequence>MKGRLLDAIPLSTLSGVGQSQAGKLAKLGLTTVQDLLLHLPLRYEDRTQLYTINDLLPNIFATVEGEVLQSDITFGRRRILTCQISDGTGILTLRFFNFNAGMKKSLAIGRRVTAYGEIKRGQRGAEIIHPEYRVQGDNGAVELQETLTPVYSTTEGIRQVTLRNLTDQALELLQTCAIAELLPPELSKGMIDLHEALKTLHRPPPDMVLADLESGTHPAQRRLIMEELLAHNLSMLAVRARAQRHQALHLPTRHELSNRLLAALPFSPTGAQQRVVAEIEQDLAQNHPMLRLVQGDVGSGKTLVAALAALNVIAWGKQVALMAPTELLAEQHANNFRQWFGPLGIEVGWLTGKQKGKAREAQQQAIASGQVLMIVGTHAIFQEQVSFHGLALVIIDEQHRFGVHQRLALREKGEEQGFHPHQLIMTATPIPRTLAMTAYADLDTSTIDELPPGRTPVTTVAIPDTRRAEIIERVRLACGEEGRQAYWVCTLIEESDQLEAQAAEATWEEMKLALPSLQVGLVHGRMKPKEKQAIMLTFKQGAIDLLIATTVIEVGVDVPNASLMIIENPERLGLAQLHQLRGRVGRGSVASHCVLLYKPPLSRGAQTRLQVLRDSNDGFVIAQRDLEIRGPGELLGTRQTGNAEFKVADLLRDSAMIPEVQRIARHIHQHYPEQARALIERWLPETEQYTNV</sequence>
<dbReference type="GO" id="GO:0006281">
    <property type="term" value="P:DNA repair"/>
    <property type="evidence" value="ECO:0007669"/>
    <property type="project" value="UniProtKB-UniRule"/>
</dbReference>
<evidence type="ECO:0000256" key="14">
    <source>
        <dbReference type="ARBA" id="ARBA00048988"/>
    </source>
</evidence>
<dbReference type="InterPro" id="IPR014001">
    <property type="entry name" value="Helicase_ATP-bd"/>
</dbReference>
<comment type="function">
    <text evidence="15">Plays a critical role in recombination and DNA repair. Helps process Holliday junction intermediates to mature products by catalyzing branch migration. Has replication fork regression activity, unwinds stalled or blocked replication forks to make a HJ that can be resolved. Has a DNA unwinding activity characteristic of a DNA helicase with 3'-5' polarity.</text>
</comment>
<dbReference type="NCBIfam" id="NF008165">
    <property type="entry name" value="PRK10917.1-3"/>
    <property type="match status" value="1"/>
</dbReference>
<dbReference type="InterPro" id="IPR045562">
    <property type="entry name" value="RecG_dom3_C"/>
</dbReference>
<evidence type="ECO:0000313" key="19">
    <source>
        <dbReference type="Proteomes" id="UP000033924"/>
    </source>
</evidence>
<dbReference type="NCBIfam" id="TIGR00643">
    <property type="entry name" value="recG"/>
    <property type="match status" value="1"/>
</dbReference>
<evidence type="ECO:0000256" key="12">
    <source>
        <dbReference type="ARBA" id="ARBA00034617"/>
    </source>
</evidence>
<dbReference type="Pfam" id="PF00271">
    <property type="entry name" value="Helicase_C"/>
    <property type="match status" value="1"/>
</dbReference>
<dbReference type="FunFam" id="2.40.50.140:FF:000134">
    <property type="entry name" value="ATP-dependent DNA helicase RecG"/>
    <property type="match status" value="1"/>
</dbReference>
<dbReference type="GO" id="GO:0003677">
    <property type="term" value="F:DNA binding"/>
    <property type="evidence" value="ECO:0007669"/>
    <property type="project" value="UniProtKB-KW"/>
</dbReference>
<dbReference type="PANTHER" id="PTHR47964:SF1">
    <property type="entry name" value="ATP-DEPENDENT DNA HELICASE HOMOLOG RECG, CHLOROPLASTIC"/>
    <property type="match status" value="1"/>
</dbReference>
<dbReference type="Gene3D" id="2.40.50.140">
    <property type="entry name" value="Nucleic acid-binding proteins"/>
    <property type="match status" value="1"/>
</dbReference>
<dbReference type="InterPro" id="IPR004609">
    <property type="entry name" value="ATP-dep_DNA_helicase_RecG"/>
</dbReference>
<dbReference type="Pfam" id="PF19833">
    <property type="entry name" value="RecG_dom3_C"/>
    <property type="match status" value="1"/>
</dbReference>
<dbReference type="SUPFAM" id="SSF50249">
    <property type="entry name" value="Nucleic acid-binding proteins"/>
    <property type="match status" value="1"/>
</dbReference>
<dbReference type="InterPro" id="IPR012340">
    <property type="entry name" value="NA-bd_OB-fold"/>
</dbReference>
<keyword evidence="3 15" id="KW-0547">Nucleotide-binding</keyword>
<dbReference type="Proteomes" id="UP000033924">
    <property type="component" value="Unassembled WGS sequence"/>
</dbReference>
<dbReference type="InterPro" id="IPR001650">
    <property type="entry name" value="Helicase_C-like"/>
</dbReference>
<evidence type="ECO:0000256" key="3">
    <source>
        <dbReference type="ARBA" id="ARBA00022741"/>
    </source>
</evidence>
<dbReference type="RefSeq" id="WP_016191356.1">
    <property type="nucleotide sequence ID" value="NZ_CP089932.1"/>
</dbReference>
<evidence type="ECO:0000256" key="7">
    <source>
        <dbReference type="ARBA" id="ARBA00022840"/>
    </source>
</evidence>
<organism evidence="18 19">
    <name type="scientific">Erwinia tracheiphila</name>
    <dbReference type="NCBI Taxonomy" id="65700"/>
    <lineage>
        <taxon>Bacteria</taxon>
        <taxon>Pseudomonadati</taxon>
        <taxon>Pseudomonadota</taxon>
        <taxon>Gammaproteobacteria</taxon>
        <taxon>Enterobacterales</taxon>
        <taxon>Erwiniaceae</taxon>
        <taxon>Erwinia</taxon>
    </lineage>
</organism>
<comment type="similarity">
    <text evidence="1 15">Belongs to the helicase family. RecG subfamily.</text>
</comment>
<dbReference type="Gene3D" id="3.40.50.300">
    <property type="entry name" value="P-loop containing nucleotide triphosphate hydrolases"/>
    <property type="match status" value="2"/>
</dbReference>
<keyword evidence="5 15" id="KW-0378">Hydrolase</keyword>
<keyword evidence="9 15" id="KW-0233">DNA recombination</keyword>
<dbReference type="SUPFAM" id="SSF52540">
    <property type="entry name" value="P-loop containing nucleoside triphosphate hydrolases"/>
    <property type="match status" value="2"/>
</dbReference>
<dbReference type="EC" id="5.6.2.4" evidence="13 15"/>
<comment type="catalytic activity">
    <reaction evidence="12 15">
        <text>Couples ATP hydrolysis with the unwinding of duplex DNA by translocating in the 3'-5' direction.</text>
        <dbReference type="EC" id="5.6.2.4"/>
    </reaction>
</comment>
<dbReference type="NCBIfam" id="NF008163">
    <property type="entry name" value="PRK10917.1-1"/>
    <property type="match status" value="1"/>
</dbReference>
<gene>
    <name evidence="18" type="ORF">SY86_17830</name>
</gene>
<keyword evidence="6 15" id="KW-0347">Helicase</keyword>
<dbReference type="NCBIfam" id="NF008166">
    <property type="entry name" value="PRK10917.1-4"/>
    <property type="match status" value="1"/>
</dbReference>
<feature type="domain" description="Helicase C-terminal" evidence="17">
    <location>
        <begin position="471"/>
        <end position="628"/>
    </location>
</feature>
<dbReference type="InterPro" id="IPR047112">
    <property type="entry name" value="RecG/Mfd"/>
</dbReference>
<keyword evidence="4 15" id="KW-0227">DNA damage</keyword>
<dbReference type="PROSITE" id="PS51192">
    <property type="entry name" value="HELICASE_ATP_BIND_1"/>
    <property type="match status" value="1"/>
</dbReference>
<dbReference type="EMBL" id="JXNU01000003">
    <property type="protein sequence ID" value="KKF37901.1"/>
    <property type="molecule type" value="Genomic_DNA"/>
</dbReference>
<evidence type="ECO:0000313" key="18">
    <source>
        <dbReference type="EMBL" id="KKF37901.1"/>
    </source>
</evidence>
<dbReference type="Pfam" id="PF00270">
    <property type="entry name" value="DEAD"/>
    <property type="match status" value="1"/>
</dbReference>
<dbReference type="Pfam" id="PF17191">
    <property type="entry name" value="RecG_wedge"/>
    <property type="match status" value="1"/>
</dbReference>
<evidence type="ECO:0000256" key="5">
    <source>
        <dbReference type="ARBA" id="ARBA00022801"/>
    </source>
</evidence>
<dbReference type="InterPro" id="IPR011545">
    <property type="entry name" value="DEAD/DEAH_box_helicase_dom"/>
</dbReference>
<name>A0A0M2KLN0_9GAMM</name>
<evidence type="ECO:0000259" key="16">
    <source>
        <dbReference type="PROSITE" id="PS51192"/>
    </source>
</evidence>
<dbReference type="InterPro" id="IPR027417">
    <property type="entry name" value="P-loop_NTPase"/>
</dbReference>
<dbReference type="GO" id="GO:0006310">
    <property type="term" value="P:DNA recombination"/>
    <property type="evidence" value="ECO:0007669"/>
    <property type="project" value="UniProtKB-UniRule"/>
</dbReference>
<dbReference type="FunFam" id="3.40.50.300:FF:000391">
    <property type="entry name" value="ATP-dependent DNA helicase RecG"/>
    <property type="match status" value="1"/>
</dbReference>
<dbReference type="InterPro" id="IPR033454">
    <property type="entry name" value="RecG_wedge"/>
</dbReference>
<keyword evidence="7 15" id="KW-0067">ATP-binding</keyword>
<dbReference type="STRING" id="65700.SY86_17830"/>
<comment type="catalytic activity">
    <reaction evidence="14 15">
        <text>ATP + H2O = ADP + phosphate + H(+)</text>
        <dbReference type="Rhea" id="RHEA:13065"/>
        <dbReference type="ChEBI" id="CHEBI:15377"/>
        <dbReference type="ChEBI" id="CHEBI:15378"/>
        <dbReference type="ChEBI" id="CHEBI:30616"/>
        <dbReference type="ChEBI" id="CHEBI:43474"/>
        <dbReference type="ChEBI" id="CHEBI:456216"/>
        <dbReference type="EC" id="5.6.2.4"/>
    </reaction>
</comment>
<evidence type="ECO:0000256" key="15">
    <source>
        <dbReference type="RuleBase" id="RU363016"/>
    </source>
</evidence>
<evidence type="ECO:0000256" key="9">
    <source>
        <dbReference type="ARBA" id="ARBA00023172"/>
    </source>
</evidence>